<dbReference type="STRING" id="156892.BM477_07040"/>
<evidence type="ECO:0000256" key="7">
    <source>
        <dbReference type="ARBA" id="ARBA00038076"/>
    </source>
</evidence>
<dbReference type="OrthoDB" id="5242186at2"/>
<keyword evidence="6 8" id="KW-0472">Membrane</keyword>
<sequence>MFLAFKEITHEKRHFALITAMITLVGILAFFLTALAVGLLAAMTQGIQKLDSDYVLLSEASNQSIQASLIPEDAAKQIEAEDVARLGLGVLTLKRGDERTTTTILAMDPKDFTAPQLVEGKMYGAEGEVVADDSLKQDGYKLGDTVQTSQRDEPFKIVGFTTDRTYAAAPIVYMTIPDWQSTGPQYRGFVSAITTKGEVSASQLEDYKLTSQTLSDFYTELPGVSEQNLTFMLMVIALIIVSAVILGIFIYVLTLQKRRIFGVMKTQGISNWMIGWSVIWQTAILSILGSVLAVVIVIALQAVIPPQVPITIPWLLFGLMGAIMVGFSLLGALFSVRSATKVDPLIALK</sequence>
<dbReference type="PANTHER" id="PTHR43738:SF1">
    <property type="entry name" value="HEMIN TRANSPORT SYSTEM PERMEASE PROTEIN HRTB-RELATED"/>
    <property type="match status" value="1"/>
</dbReference>
<feature type="domain" description="MacB-like periplasmic core" evidence="10">
    <location>
        <begin position="18"/>
        <end position="201"/>
    </location>
</feature>
<keyword evidence="2" id="KW-0813">Transport</keyword>
<evidence type="ECO:0000259" key="10">
    <source>
        <dbReference type="Pfam" id="PF12704"/>
    </source>
</evidence>
<dbReference type="RefSeq" id="WP_075361988.1">
    <property type="nucleotide sequence ID" value="NZ_MPDM01000008.1"/>
</dbReference>
<dbReference type="InterPro" id="IPR051125">
    <property type="entry name" value="ABC-4/HrtB_transporter"/>
</dbReference>
<evidence type="ECO:0000256" key="2">
    <source>
        <dbReference type="ARBA" id="ARBA00022448"/>
    </source>
</evidence>
<evidence type="ECO:0000256" key="6">
    <source>
        <dbReference type="ARBA" id="ARBA00023136"/>
    </source>
</evidence>
<feature type="transmembrane region" description="Helical" evidence="8">
    <location>
        <begin position="274"/>
        <end position="300"/>
    </location>
</feature>
<keyword evidence="5 8" id="KW-1133">Transmembrane helix</keyword>
<evidence type="ECO:0000256" key="3">
    <source>
        <dbReference type="ARBA" id="ARBA00022475"/>
    </source>
</evidence>
<protein>
    <submittedName>
        <fullName evidence="11">Uncharacterized protein</fullName>
    </submittedName>
</protein>
<dbReference type="PANTHER" id="PTHR43738">
    <property type="entry name" value="ABC TRANSPORTER, MEMBRANE PROTEIN"/>
    <property type="match status" value="1"/>
</dbReference>
<dbReference type="EMBL" id="MPDM01000008">
    <property type="protein sequence ID" value="OKL46701.1"/>
    <property type="molecule type" value="Genomic_DNA"/>
</dbReference>
<feature type="domain" description="ABC3 transporter permease C-terminal" evidence="9">
    <location>
        <begin position="233"/>
        <end position="344"/>
    </location>
</feature>
<dbReference type="InterPro" id="IPR003838">
    <property type="entry name" value="ABC3_permease_C"/>
</dbReference>
<reference evidence="12" key="1">
    <citation type="submission" date="2016-11" db="EMBL/GenBank/DDBJ databases">
        <title>Actinomyces gypaetusis sp. nov. isolated from Gypaetus barbatus in Qinghai Tibet Plateau China.</title>
        <authorList>
            <person name="Meng X."/>
        </authorList>
    </citation>
    <scope>NUCLEOTIDE SEQUENCE [LARGE SCALE GENOMIC DNA]</scope>
    <source>
        <strain evidence="12">DSM 15383</strain>
    </source>
</reference>
<gene>
    <name evidence="11" type="ORF">BM477_07040</name>
</gene>
<name>A0A1Q5PKJ6_9ACTO</name>
<dbReference type="GO" id="GO:0005886">
    <property type="term" value="C:plasma membrane"/>
    <property type="evidence" value="ECO:0007669"/>
    <property type="project" value="UniProtKB-SubCell"/>
</dbReference>
<dbReference type="AlphaFoldDB" id="A0A1Q5PKJ6"/>
<comment type="caution">
    <text evidence="11">The sequence shown here is derived from an EMBL/GenBank/DDBJ whole genome shotgun (WGS) entry which is preliminary data.</text>
</comment>
<keyword evidence="4 8" id="KW-0812">Transmembrane</keyword>
<evidence type="ECO:0000313" key="12">
    <source>
        <dbReference type="Proteomes" id="UP000186465"/>
    </source>
</evidence>
<proteinExistence type="inferred from homology"/>
<comment type="subcellular location">
    <subcellularLocation>
        <location evidence="1">Cell membrane</location>
        <topology evidence="1">Multi-pass membrane protein</topology>
    </subcellularLocation>
</comment>
<dbReference type="Pfam" id="PF02687">
    <property type="entry name" value="FtsX"/>
    <property type="match status" value="1"/>
</dbReference>
<dbReference type="InterPro" id="IPR025857">
    <property type="entry name" value="MacB_PCD"/>
</dbReference>
<evidence type="ECO:0000256" key="8">
    <source>
        <dbReference type="SAM" id="Phobius"/>
    </source>
</evidence>
<feature type="transmembrane region" description="Helical" evidence="8">
    <location>
        <begin position="231"/>
        <end position="253"/>
    </location>
</feature>
<accession>A0A1Q5PKJ6</accession>
<evidence type="ECO:0000256" key="1">
    <source>
        <dbReference type="ARBA" id="ARBA00004651"/>
    </source>
</evidence>
<feature type="transmembrane region" description="Helical" evidence="8">
    <location>
        <begin position="15"/>
        <end position="43"/>
    </location>
</feature>
<feature type="transmembrane region" description="Helical" evidence="8">
    <location>
        <begin position="312"/>
        <end position="336"/>
    </location>
</feature>
<keyword evidence="12" id="KW-1185">Reference proteome</keyword>
<evidence type="ECO:0000256" key="4">
    <source>
        <dbReference type="ARBA" id="ARBA00022692"/>
    </source>
</evidence>
<evidence type="ECO:0000313" key="11">
    <source>
        <dbReference type="EMBL" id="OKL46701.1"/>
    </source>
</evidence>
<dbReference type="Proteomes" id="UP000186465">
    <property type="component" value="Unassembled WGS sequence"/>
</dbReference>
<evidence type="ECO:0000259" key="9">
    <source>
        <dbReference type="Pfam" id="PF02687"/>
    </source>
</evidence>
<organism evidence="11 12">
    <name type="scientific">Boudabousia marimammalium</name>
    <dbReference type="NCBI Taxonomy" id="156892"/>
    <lineage>
        <taxon>Bacteria</taxon>
        <taxon>Bacillati</taxon>
        <taxon>Actinomycetota</taxon>
        <taxon>Actinomycetes</taxon>
        <taxon>Actinomycetales</taxon>
        <taxon>Actinomycetaceae</taxon>
        <taxon>Boudabousia</taxon>
    </lineage>
</organism>
<comment type="similarity">
    <text evidence="7">Belongs to the ABC-4 integral membrane protein family.</text>
</comment>
<dbReference type="Pfam" id="PF12704">
    <property type="entry name" value="MacB_PCD"/>
    <property type="match status" value="1"/>
</dbReference>
<evidence type="ECO:0000256" key="5">
    <source>
        <dbReference type="ARBA" id="ARBA00022989"/>
    </source>
</evidence>
<keyword evidence="3" id="KW-1003">Cell membrane</keyword>